<dbReference type="AlphaFoldDB" id="X1NME5"/>
<proteinExistence type="predicted"/>
<dbReference type="Gene3D" id="3.30.420.40">
    <property type="match status" value="1"/>
</dbReference>
<dbReference type="EMBL" id="BARV01025538">
    <property type="protein sequence ID" value="GAI45187.1"/>
    <property type="molecule type" value="Genomic_DNA"/>
</dbReference>
<dbReference type="PANTHER" id="PTHR32329:SF7">
    <property type="entry name" value="ACTIVATOR OF 2-HYDROXYACYL-COA-HYDRATASE"/>
    <property type="match status" value="1"/>
</dbReference>
<organism evidence="1">
    <name type="scientific">marine sediment metagenome</name>
    <dbReference type="NCBI Taxonomy" id="412755"/>
    <lineage>
        <taxon>unclassified sequences</taxon>
        <taxon>metagenomes</taxon>
        <taxon>ecological metagenomes</taxon>
    </lineage>
</organism>
<evidence type="ECO:0000313" key="1">
    <source>
        <dbReference type="EMBL" id="GAI45187.1"/>
    </source>
</evidence>
<dbReference type="InterPro" id="IPR043129">
    <property type="entry name" value="ATPase_NBD"/>
</dbReference>
<gene>
    <name evidence="1" type="ORF">S06H3_41441</name>
</gene>
<dbReference type="PANTHER" id="PTHR32329">
    <property type="entry name" value="BIFUNCTIONAL PROTEIN [INCLUDES 2-HYDROXYACYL-COA DEHYDRATASE (N-TER) AND ITS ACTIVATOR DOMAIN (C_TERM)-RELATED"/>
    <property type="match status" value="1"/>
</dbReference>
<evidence type="ECO:0008006" key="2">
    <source>
        <dbReference type="Google" id="ProtNLM"/>
    </source>
</evidence>
<feature type="non-terminal residue" evidence="1">
    <location>
        <position position="84"/>
    </location>
</feature>
<reference evidence="1" key="1">
    <citation type="journal article" date="2014" name="Front. Microbiol.">
        <title>High frequency of phylogenetically diverse reductive dehalogenase-homologous genes in deep subseafloor sedimentary metagenomes.</title>
        <authorList>
            <person name="Kawai M."/>
            <person name="Futagami T."/>
            <person name="Toyoda A."/>
            <person name="Takaki Y."/>
            <person name="Nishi S."/>
            <person name="Hori S."/>
            <person name="Arai W."/>
            <person name="Tsubouchi T."/>
            <person name="Morono Y."/>
            <person name="Uchiyama I."/>
            <person name="Ito T."/>
            <person name="Fujiyama A."/>
            <person name="Inagaki F."/>
            <person name="Takami H."/>
        </authorList>
    </citation>
    <scope>NUCLEOTIDE SEQUENCE</scope>
    <source>
        <strain evidence="1">Expedition CK06-06</strain>
    </source>
</reference>
<accession>X1NME5</accession>
<dbReference type="SUPFAM" id="SSF53067">
    <property type="entry name" value="Actin-like ATPase domain"/>
    <property type="match status" value="1"/>
</dbReference>
<protein>
    <recommendedName>
        <fullName evidence="2">ATPase BadF/BadG/BcrA/BcrD type domain-containing protein</fullName>
    </recommendedName>
</protein>
<sequence length="84" mass="8878">MNNYLGIDCGSVSIKLALIRDGHARAKVYLRNTGLIPTVKEGLRQLHEPEIDGVGVTGSGKEFVASLIGADYVDSEIIAHAAAT</sequence>
<dbReference type="InterPro" id="IPR051805">
    <property type="entry name" value="Dehydratase_Activator_Redct"/>
</dbReference>
<name>X1NME5_9ZZZZ</name>
<comment type="caution">
    <text evidence="1">The sequence shown here is derived from an EMBL/GenBank/DDBJ whole genome shotgun (WGS) entry which is preliminary data.</text>
</comment>